<dbReference type="EMBL" id="FTOV01000003">
    <property type="protein sequence ID" value="SIS88478.1"/>
    <property type="molecule type" value="Genomic_DNA"/>
</dbReference>
<gene>
    <name evidence="3" type="ORF">SAMN05421785_103414</name>
</gene>
<dbReference type="RefSeq" id="WP_076391679.1">
    <property type="nucleotide sequence ID" value="NZ_CP116008.1"/>
</dbReference>
<dbReference type="OrthoDB" id="1271983at2"/>
<evidence type="ECO:0008006" key="5">
    <source>
        <dbReference type="Google" id="ProtNLM"/>
    </source>
</evidence>
<dbReference type="PROSITE" id="PS51257">
    <property type="entry name" value="PROKAR_LIPOPROTEIN"/>
    <property type="match status" value="1"/>
</dbReference>
<feature type="chain" id="PRO_5013383437" description="DUF4595 domain-containing protein" evidence="2">
    <location>
        <begin position="21"/>
        <end position="283"/>
    </location>
</feature>
<accession>A0A1N7MR34</accession>
<name>A0A1N7MR34_9FLAO</name>
<sequence length="283" mass="30937">MTKNYILSTFAAIALGFVVSCDNTTEDPPNQNKNTTSGTTITGPRILSKVNNGTKDLEEYVTTGGALSQVFIRDAGSSNTLTSTVTYSGTTISQIKIQDNVTPHVTDNTYALTYTSGKLSAFTMDQTVMGVANHSDFTVYYDANGALYRIVEKKKMAGSTSYTHYTELKFTFSANNIVKADYTTMLMSGGTPTASTASTTSYLYENYDTKVNPYTTLPKEYFMVSSTMTQLNAYMLSSNNVGKVTIQNPAGAAISYPKGYLYDSQNYPVSDQSQTIKYIYKPL</sequence>
<evidence type="ECO:0000313" key="3">
    <source>
        <dbReference type="EMBL" id="SIS88478.1"/>
    </source>
</evidence>
<keyword evidence="2" id="KW-0732">Signal</keyword>
<dbReference type="AlphaFoldDB" id="A0A1N7MR34"/>
<organism evidence="3 4">
    <name type="scientific">Chryseobacterium gambrini</name>
    <dbReference type="NCBI Taxonomy" id="373672"/>
    <lineage>
        <taxon>Bacteria</taxon>
        <taxon>Pseudomonadati</taxon>
        <taxon>Bacteroidota</taxon>
        <taxon>Flavobacteriia</taxon>
        <taxon>Flavobacteriales</taxon>
        <taxon>Weeksellaceae</taxon>
        <taxon>Chryseobacterium group</taxon>
        <taxon>Chryseobacterium</taxon>
    </lineage>
</organism>
<feature type="region of interest" description="Disordered" evidence="1">
    <location>
        <begin position="25"/>
        <end position="45"/>
    </location>
</feature>
<proteinExistence type="predicted"/>
<dbReference type="Proteomes" id="UP000185781">
    <property type="component" value="Unassembled WGS sequence"/>
</dbReference>
<protein>
    <recommendedName>
        <fullName evidence="5">DUF4595 domain-containing protein</fullName>
    </recommendedName>
</protein>
<evidence type="ECO:0000313" key="4">
    <source>
        <dbReference type="Proteomes" id="UP000185781"/>
    </source>
</evidence>
<evidence type="ECO:0000256" key="1">
    <source>
        <dbReference type="SAM" id="MobiDB-lite"/>
    </source>
</evidence>
<dbReference type="STRING" id="373672.SAMN05421785_103414"/>
<feature type="signal peptide" evidence="2">
    <location>
        <begin position="1"/>
        <end position="20"/>
    </location>
</feature>
<reference evidence="3 4" key="1">
    <citation type="submission" date="2017-01" db="EMBL/GenBank/DDBJ databases">
        <authorList>
            <person name="Mah S.A."/>
            <person name="Swanson W.J."/>
            <person name="Moy G.W."/>
            <person name="Vacquier V.D."/>
        </authorList>
    </citation>
    <scope>NUCLEOTIDE SEQUENCE [LARGE SCALE GENOMIC DNA]</scope>
    <source>
        <strain evidence="3 4">DSM 18014</strain>
    </source>
</reference>
<feature type="compositionally biased region" description="Polar residues" evidence="1">
    <location>
        <begin position="25"/>
        <end position="42"/>
    </location>
</feature>
<evidence type="ECO:0000256" key="2">
    <source>
        <dbReference type="SAM" id="SignalP"/>
    </source>
</evidence>